<sequence>MEDLQQIHNILINATYCVCAQTPNLYVRFFKDLIQKYLTDVKNYHIYVSTNDKYQPLYQATWQSHDRLTYVSDDLVPTSIPDNINSIYFYHHSNKPSKDQQLALVNFMETHPNMKYVYVGSISTLLTYARTKLFKYYLHFEQRAGRWGRLHTGNIINYHQSRTVCRQYYNQQERKKKATGFVTFYDYYILHDNVLETSKVLKFNKRMVKSNKKPVPKTTNNNKKTAIDPNAQQDSATSQKVKYVFTGVRTGGNYLIMPDGSKENYKAVVSKYQDIIEV</sequence>
<evidence type="ECO:0000313" key="2">
    <source>
        <dbReference type="EMBL" id="QKU35099.1"/>
    </source>
</evidence>
<proteinExistence type="predicted"/>
<organism evidence="2">
    <name type="scientific">Tupanvirus soda lake</name>
    <dbReference type="NCBI Taxonomy" id="2126985"/>
    <lineage>
        <taxon>Viruses</taxon>
        <taxon>Varidnaviria</taxon>
        <taxon>Bamfordvirae</taxon>
        <taxon>Nucleocytoviricota</taxon>
        <taxon>Megaviricetes</taxon>
        <taxon>Imitervirales</taxon>
        <taxon>Mimiviridae</taxon>
        <taxon>Megamimivirinae</taxon>
        <taxon>Tupanvirus</taxon>
        <taxon>Tupanvirus salinum</taxon>
    </lineage>
</organism>
<feature type="region of interest" description="Disordered" evidence="1">
    <location>
        <begin position="211"/>
        <end position="234"/>
    </location>
</feature>
<protein>
    <submittedName>
        <fullName evidence="2">Putative orfan</fullName>
    </submittedName>
</protein>
<accession>A0A6N1NJZ7</accession>
<reference evidence="2" key="2">
    <citation type="journal article" date="2018" name="Nat. Commun.">
        <title>Tailed giant Tupanvirus possesses the most complete translational apparatus of the known virosphere.</title>
        <authorList>
            <person name="Abrahao J."/>
            <person name="Silva L."/>
            <person name="Silva L.S."/>
            <person name="Khalil J.Y.B."/>
            <person name="Rodrigues R."/>
            <person name="Arantes T."/>
            <person name="Assis F."/>
            <person name="Boratto P."/>
            <person name="Andrade M."/>
            <person name="Kroon E.G."/>
            <person name="Ribeiro B."/>
            <person name="Bergier I."/>
            <person name="Seligmann H."/>
            <person name="Ghigo E."/>
            <person name="Colson P."/>
            <person name="Levasseur A."/>
            <person name="Kroemer G."/>
            <person name="Raoult D."/>
            <person name="La Scola B."/>
        </authorList>
    </citation>
    <scope>NUCLEOTIDE SEQUENCE [LARGE SCALE GENOMIC DNA]</scope>
    <source>
        <strain evidence="2">Soda lake</strain>
    </source>
</reference>
<dbReference type="RefSeq" id="YP_010781752.1">
    <property type="nucleotide sequence ID" value="NC_075039.1"/>
</dbReference>
<reference evidence="2" key="1">
    <citation type="submission" date="2017-01" db="EMBL/GenBank/DDBJ databases">
        <authorList>
            <person name="Assis F.L."/>
            <person name="Abrahao J.S."/>
            <person name="Silva L."/>
            <person name="Khalil J.B."/>
            <person name="Rodrigues R."/>
            <person name="Silva L.S."/>
            <person name="Arantes T."/>
            <person name="Boratto P."/>
            <person name="Andrade M."/>
            <person name="Kroon E.G."/>
            <person name="Ribeiro B."/>
            <person name="Bergier I."/>
            <person name="Seligmann H."/>
            <person name="Ghigo E."/>
            <person name="Colson P."/>
            <person name="Levasseur A."/>
            <person name="Raoult D."/>
            <person name="Scola B.L."/>
        </authorList>
    </citation>
    <scope>NUCLEOTIDE SEQUENCE</scope>
    <source>
        <strain evidence="2">Soda lake</strain>
    </source>
</reference>
<name>A0A6N1NJZ7_9VIRU</name>
<evidence type="ECO:0000256" key="1">
    <source>
        <dbReference type="SAM" id="MobiDB-lite"/>
    </source>
</evidence>
<dbReference type="GeneID" id="80518516"/>
<dbReference type="EMBL" id="KY523104">
    <property type="protein sequence ID" value="QKU35099.1"/>
    <property type="molecule type" value="Genomic_DNA"/>
</dbReference>
<dbReference type="KEGG" id="vg:80518516"/>